<evidence type="ECO:0000256" key="4">
    <source>
        <dbReference type="ARBA" id="ARBA00022982"/>
    </source>
</evidence>
<dbReference type="STRING" id="304371.MCP_0733"/>
<dbReference type="PANTHER" id="PTHR36541">
    <property type="entry name" value="SUPEROXIDE REDUCTASE-RELATED"/>
    <property type="match status" value="1"/>
</dbReference>
<dbReference type="SUPFAM" id="SSF49367">
    <property type="entry name" value="Superoxide reductase-like"/>
    <property type="match status" value="1"/>
</dbReference>
<dbReference type="InterPro" id="IPR002742">
    <property type="entry name" value="Desulfoferrodoxin_Fe-bd_dom"/>
</dbReference>
<reference evidence="8" key="3">
    <citation type="journal article" date="2011" name="PLoS ONE">
        <title>Genome sequence of a mesophilic hydrogenotrophic methanogen Methanocella paludicola, the first cultivated representative of the order Methanocellales.</title>
        <authorList>
            <person name="Sakai S."/>
            <person name="Takaki Y."/>
            <person name="Shimamura S."/>
            <person name="Sekine M."/>
            <person name="Tajima T."/>
            <person name="Kosugi H."/>
            <person name="Ichikawa N."/>
            <person name="Tasumi E."/>
            <person name="Hiraki A.T."/>
            <person name="Shimizu A."/>
            <person name="Kato Y."/>
            <person name="Nishiko R."/>
            <person name="Mori K."/>
            <person name="Fujita N."/>
            <person name="Imachi H."/>
            <person name="Takai K."/>
        </authorList>
    </citation>
    <scope>NUCLEOTIDE SEQUENCE [LARGE SCALE GENOMIC DNA]</scope>
    <source>
        <strain evidence="8">DSM 17711 / JCM 13418 / NBRC 101707 / SANAE</strain>
    </source>
</reference>
<evidence type="ECO:0000256" key="5">
    <source>
        <dbReference type="ARBA" id="ARBA00023004"/>
    </source>
</evidence>
<dbReference type="InParanoid" id="D1YWI3"/>
<dbReference type="InterPro" id="IPR051233">
    <property type="entry name" value="Desulfoferrodoxin_SOR"/>
</dbReference>
<dbReference type="OrthoDB" id="30725at2157"/>
<keyword evidence="3" id="KW-0479">Metal-binding</keyword>
<reference evidence="7 8" key="1">
    <citation type="journal article" date="2007" name="Appl. Environ. Microbiol.">
        <title>Isolation of key methanogens for global methane emission from rice paddy fields: a novel isolate affiliated with the clone cluster rice cluster I.</title>
        <authorList>
            <person name="Sakai S."/>
            <person name="Imachi H."/>
            <person name="Sekiguchi Y."/>
            <person name="Ohashi A."/>
            <person name="Harada H."/>
            <person name="Kamagata Y."/>
        </authorList>
    </citation>
    <scope>NUCLEOTIDE SEQUENCE [LARGE SCALE GENOMIC DNA]</scope>
    <source>
        <strain evidence="8">DSM 17711 / JCM 13418 / NBRC 101707 / SANAE</strain>
    </source>
</reference>
<keyword evidence="5" id="KW-0408">Iron</keyword>
<proteinExistence type="inferred from homology"/>
<gene>
    <name evidence="7" type="primary">sor</name>
    <name evidence="7" type="ordered locus">MCP_0733</name>
</gene>
<dbReference type="eggNOG" id="arCOG02146">
    <property type="taxonomic scope" value="Archaea"/>
</dbReference>
<dbReference type="KEGG" id="mpd:MCP_0733"/>
<dbReference type="GO" id="GO:0005506">
    <property type="term" value="F:iron ion binding"/>
    <property type="evidence" value="ECO:0007669"/>
    <property type="project" value="InterPro"/>
</dbReference>
<dbReference type="Proteomes" id="UP000001882">
    <property type="component" value="Chromosome"/>
</dbReference>
<dbReference type="RefSeq" id="WP_012899485.1">
    <property type="nucleotide sequence ID" value="NC_013665.1"/>
</dbReference>
<dbReference type="Gene3D" id="2.60.40.730">
    <property type="entry name" value="SOR catalytic domain"/>
    <property type="match status" value="1"/>
</dbReference>
<dbReference type="InterPro" id="IPR036073">
    <property type="entry name" value="Desulfoferrodoxin_Fe-bd_dom_sf"/>
</dbReference>
<dbReference type="EMBL" id="AP011532">
    <property type="protein sequence ID" value="BAI60805.1"/>
    <property type="molecule type" value="Genomic_DNA"/>
</dbReference>
<keyword evidence="2" id="KW-0813">Transport</keyword>
<dbReference type="AlphaFoldDB" id="D1YWI3"/>
<sequence length="128" mass="14710">MMKVAETTPNLFEKVNYPKDPNNMTDLEKKHWPRIECPDTVEANKPFDVTINIGVGIDHPSELAHFIEWISLGRTDGNIEMCREVLLPKFSYPRVTFKVALDKSTTLVARESCNLHGLWENKKQVNVK</sequence>
<name>D1YWI3_METPS</name>
<dbReference type="GeneID" id="8680773"/>
<accession>D1YWI3</accession>
<dbReference type="GO" id="GO:0016491">
    <property type="term" value="F:oxidoreductase activity"/>
    <property type="evidence" value="ECO:0007669"/>
    <property type="project" value="InterPro"/>
</dbReference>
<feature type="domain" description="Desulfoferrodoxin ferrous iron-binding" evidence="6">
    <location>
        <begin position="24"/>
        <end position="121"/>
    </location>
</feature>
<keyword evidence="4" id="KW-0249">Electron transport</keyword>
<evidence type="ECO:0000313" key="7">
    <source>
        <dbReference type="EMBL" id="BAI60805.1"/>
    </source>
</evidence>
<comment type="similarity">
    <text evidence="1">Belongs to the desulfoferrodoxin family.</text>
</comment>
<evidence type="ECO:0000256" key="2">
    <source>
        <dbReference type="ARBA" id="ARBA00022448"/>
    </source>
</evidence>
<organism evidence="7 8">
    <name type="scientific">Methanocella paludicola (strain DSM 17711 / JCM 13418 / NBRC 101707 / SANAE)</name>
    <dbReference type="NCBI Taxonomy" id="304371"/>
    <lineage>
        <taxon>Archaea</taxon>
        <taxon>Methanobacteriati</taxon>
        <taxon>Methanobacteriota</taxon>
        <taxon>Stenosarchaea group</taxon>
        <taxon>Methanomicrobia</taxon>
        <taxon>Methanocellales</taxon>
        <taxon>Methanocellaceae</taxon>
        <taxon>Methanocella</taxon>
    </lineage>
</organism>
<keyword evidence="8" id="KW-1185">Reference proteome</keyword>
<evidence type="ECO:0000256" key="3">
    <source>
        <dbReference type="ARBA" id="ARBA00022723"/>
    </source>
</evidence>
<dbReference type="NCBIfam" id="TIGR00332">
    <property type="entry name" value="neela_ferrous"/>
    <property type="match status" value="1"/>
</dbReference>
<evidence type="ECO:0000256" key="1">
    <source>
        <dbReference type="ARBA" id="ARBA00005941"/>
    </source>
</evidence>
<dbReference type="Pfam" id="PF01880">
    <property type="entry name" value="Desulfoferrodox"/>
    <property type="match status" value="1"/>
</dbReference>
<protein>
    <submittedName>
        <fullName evidence="7">Superoxide reductase</fullName>
    </submittedName>
</protein>
<dbReference type="PANTHER" id="PTHR36541:SF1">
    <property type="entry name" value="SUPEROXIDE REDUCTASE-RELATED"/>
    <property type="match status" value="1"/>
</dbReference>
<reference evidence="7 8" key="2">
    <citation type="journal article" date="2008" name="Int. J. Syst. Evol. Microbiol.">
        <title>Methanocella paludicola gen. nov., sp. nov., a methane-producing archaeon, the first isolate of the lineage 'Rice Cluster I', and proposal of the new archaeal order Methanocellales ord. nov.</title>
        <authorList>
            <person name="Sakai S."/>
            <person name="Imachi H."/>
            <person name="Hanada S."/>
            <person name="Ohashi A."/>
            <person name="Harada H."/>
            <person name="Kamagata Y."/>
        </authorList>
    </citation>
    <scope>NUCLEOTIDE SEQUENCE [LARGE SCALE GENOMIC DNA]</scope>
    <source>
        <strain evidence="8">DSM 17711 / JCM 13418 / NBRC 101707 / SANAE</strain>
    </source>
</reference>
<evidence type="ECO:0000259" key="6">
    <source>
        <dbReference type="Pfam" id="PF01880"/>
    </source>
</evidence>
<evidence type="ECO:0000313" key="8">
    <source>
        <dbReference type="Proteomes" id="UP000001882"/>
    </source>
</evidence>